<comment type="caution">
    <text evidence="1">The sequence shown here is derived from an EMBL/GenBank/DDBJ whole genome shotgun (WGS) entry which is preliminary data.</text>
</comment>
<organism evidence="1 2">
    <name type="scientific">Neisseria cinerea ATCC 14685</name>
    <dbReference type="NCBI Taxonomy" id="546262"/>
    <lineage>
        <taxon>Bacteria</taxon>
        <taxon>Pseudomonadati</taxon>
        <taxon>Pseudomonadota</taxon>
        <taxon>Betaproteobacteria</taxon>
        <taxon>Neisseriales</taxon>
        <taxon>Neisseriaceae</taxon>
        <taxon>Neisseria</taxon>
    </lineage>
</organism>
<protein>
    <submittedName>
        <fullName evidence="1">Uncharacterized protein</fullName>
    </submittedName>
</protein>
<dbReference type="EMBL" id="ACDY02000001">
    <property type="protein sequence ID" value="EEZ72720.1"/>
    <property type="molecule type" value="Genomic_DNA"/>
</dbReference>
<dbReference type="Proteomes" id="UP000003294">
    <property type="component" value="Unassembled WGS sequence"/>
</dbReference>
<evidence type="ECO:0000313" key="1">
    <source>
        <dbReference type="EMBL" id="EEZ72720.1"/>
    </source>
</evidence>
<gene>
    <name evidence="1" type="ORF">NEICINOT_03153</name>
</gene>
<evidence type="ECO:0000313" key="2">
    <source>
        <dbReference type="Proteomes" id="UP000003294"/>
    </source>
</evidence>
<dbReference type="AlphaFoldDB" id="D0W0I6"/>
<accession>D0W0I6</accession>
<reference evidence="1 2" key="1">
    <citation type="submission" date="2009-10" db="EMBL/GenBank/DDBJ databases">
        <authorList>
            <person name="Weinstock G."/>
            <person name="Sodergren E."/>
            <person name="Clifton S."/>
            <person name="Fulton L."/>
            <person name="Fulton B."/>
            <person name="Courtney L."/>
            <person name="Fronick C."/>
            <person name="Harrison M."/>
            <person name="Strong C."/>
            <person name="Farmer C."/>
            <person name="Delahaunty K."/>
            <person name="Markovic C."/>
            <person name="Hall O."/>
            <person name="Minx P."/>
            <person name="Tomlinson C."/>
            <person name="Mitreva M."/>
            <person name="Nelson J."/>
            <person name="Hou S."/>
            <person name="Wollam A."/>
            <person name="Pepin K.H."/>
            <person name="Johnson M."/>
            <person name="Bhonagiri V."/>
            <person name="Nash W.E."/>
            <person name="Warren W."/>
            <person name="Chinwalla A."/>
            <person name="Mardis E.R."/>
            <person name="Wilson R.K."/>
        </authorList>
    </citation>
    <scope>NUCLEOTIDE SEQUENCE [LARGE SCALE GENOMIC DNA]</scope>
    <source>
        <strain evidence="1 2">ATCC 14685</strain>
    </source>
</reference>
<name>D0W0I6_NEICI</name>
<sequence>MGRQLALLCHSVPVLRKGILKWVWKNFREWESGIQAKKSYDGIACRNGLLMPSEGFRRHFV</sequence>
<proteinExistence type="predicted"/>